<feature type="domain" description="N-acetyltransferase" evidence="4">
    <location>
        <begin position="9"/>
        <end position="169"/>
    </location>
</feature>
<dbReference type="CDD" id="cd04301">
    <property type="entry name" value="NAT_SF"/>
    <property type="match status" value="1"/>
</dbReference>
<keyword evidence="2" id="KW-0012">Acyltransferase</keyword>
<dbReference type="InterPro" id="IPR000182">
    <property type="entry name" value="GNAT_dom"/>
</dbReference>
<dbReference type="PROSITE" id="PS51186">
    <property type="entry name" value="GNAT"/>
    <property type="match status" value="1"/>
</dbReference>
<dbReference type="PANTHER" id="PTHR43877">
    <property type="entry name" value="AMINOALKYLPHOSPHONATE N-ACETYLTRANSFERASE-RELATED-RELATED"/>
    <property type="match status" value="1"/>
</dbReference>
<evidence type="ECO:0000256" key="3">
    <source>
        <dbReference type="SAM" id="MobiDB-lite"/>
    </source>
</evidence>
<dbReference type="RefSeq" id="WP_093932231.1">
    <property type="nucleotide sequence ID" value="NZ_NMQT01000011.1"/>
</dbReference>
<evidence type="ECO:0000313" key="5">
    <source>
        <dbReference type="EMBL" id="OXM58470.1"/>
    </source>
</evidence>
<dbReference type="Pfam" id="PF13302">
    <property type="entry name" value="Acetyltransf_3"/>
    <property type="match status" value="1"/>
</dbReference>
<evidence type="ECO:0000259" key="4">
    <source>
        <dbReference type="PROSITE" id="PS51186"/>
    </source>
</evidence>
<dbReference type="Proteomes" id="UP000215223">
    <property type="component" value="Unassembled WGS sequence"/>
</dbReference>
<gene>
    <name evidence="5" type="ORF">CFP71_02700</name>
</gene>
<dbReference type="InterPro" id="IPR050832">
    <property type="entry name" value="Bact_Acetyltransf"/>
</dbReference>
<dbReference type="InterPro" id="IPR016181">
    <property type="entry name" value="Acyl_CoA_acyltransferase"/>
</dbReference>
<organism evidence="5 6">
    <name type="scientific">Amycolatopsis thailandensis</name>
    <dbReference type="NCBI Taxonomy" id="589330"/>
    <lineage>
        <taxon>Bacteria</taxon>
        <taxon>Bacillati</taxon>
        <taxon>Actinomycetota</taxon>
        <taxon>Actinomycetes</taxon>
        <taxon>Pseudonocardiales</taxon>
        <taxon>Pseudonocardiaceae</taxon>
        <taxon>Amycolatopsis</taxon>
    </lineage>
</organism>
<comment type="caution">
    <text evidence="5">The sequence shown here is derived from an EMBL/GenBank/DDBJ whole genome shotgun (WGS) entry which is preliminary data.</text>
</comment>
<dbReference type="GO" id="GO:0016747">
    <property type="term" value="F:acyltransferase activity, transferring groups other than amino-acyl groups"/>
    <property type="evidence" value="ECO:0007669"/>
    <property type="project" value="InterPro"/>
</dbReference>
<protein>
    <submittedName>
        <fullName evidence="5">GNAT family N-acetyltransferase</fullName>
    </submittedName>
</protein>
<evidence type="ECO:0000313" key="6">
    <source>
        <dbReference type="Proteomes" id="UP000215223"/>
    </source>
</evidence>
<dbReference type="OrthoDB" id="4938828at2"/>
<dbReference type="Gene3D" id="3.40.630.30">
    <property type="match status" value="1"/>
</dbReference>
<feature type="region of interest" description="Disordered" evidence="3">
    <location>
        <begin position="152"/>
        <end position="175"/>
    </location>
</feature>
<name>A0A229SHW4_9PSEU</name>
<keyword evidence="1 5" id="KW-0808">Transferase</keyword>
<evidence type="ECO:0000256" key="2">
    <source>
        <dbReference type="ARBA" id="ARBA00023315"/>
    </source>
</evidence>
<feature type="compositionally biased region" description="Basic and acidic residues" evidence="3">
    <location>
        <begin position="163"/>
        <end position="175"/>
    </location>
</feature>
<sequence>MTLKRSDAVELVAVDDAVLDALVKVAVEDASADDVTPPLTADGSWSDERVAWLRAYHRDRRSGLAGPCRERTWAVRAGGTIVGAVRLAAGPTGDAAAELGIWLARSTRGRGVGAEAVRLLIGEASASGVAALSASTRESNQAALRILRSAGFATDQPGPDGAVEARRAPARTERA</sequence>
<proteinExistence type="predicted"/>
<keyword evidence="6" id="KW-1185">Reference proteome</keyword>
<evidence type="ECO:0000256" key="1">
    <source>
        <dbReference type="ARBA" id="ARBA00022679"/>
    </source>
</evidence>
<reference evidence="5 6" key="1">
    <citation type="submission" date="2017-07" db="EMBL/GenBank/DDBJ databases">
        <title>Amycolatopsis thailandensis Genome sequencing and assembly.</title>
        <authorList>
            <person name="Kaur N."/>
            <person name="Mayilraj S."/>
        </authorList>
    </citation>
    <scope>NUCLEOTIDE SEQUENCE [LARGE SCALE GENOMIC DNA]</scope>
    <source>
        <strain evidence="5 6">JCM 16380</strain>
    </source>
</reference>
<accession>A0A229SHW4</accession>
<dbReference type="AlphaFoldDB" id="A0A229SHW4"/>
<dbReference type="EMBL" id="NMQT01000011">
    <property type="protein sequence ID" value="OXM58470.1"/>
    <property type="molecule type" value="Genomic_DNA"/>
</dbReference>
<dbReference type="SUPFAM" id="SSF55729">
    <property type="entry name" value="Acyl-CoA N-acyltransferases (Nat)"/>
    <property type="match status" value="1"/>
</dbReference>